<dbReference type="OrthoDB" id="370088at2759"/>
<sequence length="625" mass="74943">MKWFNIKNVEAIILKLIVIILYIFLSNEKINCKRIGTLSNSKHNFKNLFNIYSVISKDVDIKNKNKYIQTAKDGINIYEKDNKKSRVYFLPLILQKYEKDQNGQAKNEGKNEGKTNTPMDNEKENINNKTVEKNDENQTKNTEYTTSQINQSNKQTAFEYLENNLINVKNEIKKITSYINDSDFLIVPINYNDILNEHIFDIKSFNNFVNSIDTIFILNKQPKNNNYNVIFLIHNYDNKNGNEEKIEIMKIFRMFLKNHWKEKYEIYIKDFFFFQNNNIIDIDKIEKSITPEIVHIIKRDKKNSSLIDIKNLKEDNHFFKTYNPNVLRNISKKNYFFYNFFSNLKHDILQEYLKISNNLKLDISSLKNIEKLDIKKYMDKIEELLNMFETFQINKNLINNSTNFTQLKKKQYYYLLGIILTDLLERYEYNLEQIKNYLYQIYKENIKKIKITSNIIYDLKREIDLIDNLFEYYNSKITFLHYFKNKANNFENNANNFENKANCIYKYNKLKLLQLLNETTSDIVNYYISKGLYVRDYYFNSLIFSKKFTFLNYLLEYITRHFKNKININFNYLSPNAFGFSSYKDDISISPKKDVMITSSEINQVEKINIPASPYSKMLLSLEKK</sequence>
<evidence type="ECO:0000256" key="1">
    <source>
        <dbReference type="SAM" id="MobiDB-lite"/>
    </source>
</evidence>
<feature type="region of interest" description="Disordered" evidence="1">
    <location>
        <begin position="100"/>
        <end position="148"/>
    </location>
</feature>
<evidence type="ECO:0000313" key="3">
    <source>
        <dbReference type="EMBL" id="CDU18199.1"/>
    </source>
</evidence>
<feature type="compositionally biased region" description="Basic and acidic residues" evidence="1">
    <location>
        <begin position="100"/>
        <end position="113"/>
    </location>
</feature>
<evidence type="ECO:0000313" key="5">
    <source>
        <dbReference type="Proteomes" id="UP000072874"/>
    </source>
</evidence>
<dbReference type="KEGG" id="pyo:PY17X_0943200"/>
<reference evidence="4" key="4">
    <citation type="submission" date="2019-05" db="EMBL/GenBank/DDBJ databases">
        <authorList>
            <consortium name="Pathogen Informatics"/>
        </authorList>
    </citation>
    <scope>NUCLEOTIDE SEQUENCE</scope>
    <source>
        <strain evidence="4">17X</strain>
    </source>
</reference>
<dbReference type="Proteomes" id="UP000072904">
    <property type="component" value="Chromosome 9"/>
</dbReference>
<name>A0A078KB92_PLAYE</name>
<dbReference type="VEuPathDB" id="PlasmoDB:PY03369"/>
<evidence type="ECO:0000313" key="6">
    <source>
        <dbReference type="Proteomes" id="UP000072904"/>
    </source>
</evidence>
<accession>A0A078KB92</accession>
<evidence type="ECO:0000256" key="2">
    <source>
        <dbReference type="SAM" id="Phobius"/>
    </source>
</evidence>
<reference evidence="3" key="2">
    <citation type="submission" date="2014-05" db="EMBL/GenBank/DDBJ databases">
        <authorList>
            <person name="Aslett A.Martin."/>
            <person name="De Silva Nishadi"/>
        </authorList>
    </citation>
    <scope>NUCLEOTIDE SEQUENCE</scope>
    <source>
        <strain evidence="3">YM</strain>
    </source>
</reference>
<dbReference type="OMA" id="IYIAKDI"/>
<reference evidence="5 6" key="1">
    <citation type="journal article" date="2014" name="BMC Biol.">
        <title>A comprehensive evaluation of rodent malaria parasite genomes and gene expression.</title>
        <authorList>
            <person name="Otto T.D."/>
            <person name="Bohme U."/>
            <person name="Jackson A.P."/>
            <person name="Hunt M."/>
            <person name="Franke-Fayard B."/>
            <person name="Hoeijmakers W.A."/>
            <person name="Religa A.A."/>
            <person name="Robertson L."/>
            <person name="Sanders M."/>
            <person name="Ogun S.A."/>
            <person name="Cunningham D."/>
            <person name="Erhart A."/>
            <person name="Billker O."/>
            <person name="Khan S.M."/>
            <person name="Stunnenberg H.G."/>
            <person name="Langhorne J."/>
            <person name="Holder A.A."/>
            <person name="Waters A.P."/>
            <person name="Newbold C.I."/>
            <person name="Pain A."/>
            <person name="Berriman M."/>
            <person name="Janse C.J."/>
        </authorList>
    </citation>
    <scope>NUCLEOTIDE SEQUENCE [LARGE SCALE GENOMIC DNA]</scope>
    <source>
        <strain evidence="4 5">17X</strain>
        <strain evidence="3 6">YM</strain>
    </source>
</reference>
<feature type="transmembrane region" description="Helical" evidence="2">
    <location>
        <begin position="9"/>
        <end position="25"/>
    </location>
</feature>
<keyword evidence="2" id="KW-0472">Membrane</keyword>
<keyword evidence="2" id="KW-1133">Transmembrane helix</keyword>
<dbReference type="VEuPathDB" id="PlasmoDB:PY17X_0943200"/>
<dbReference type="RefSeq" id="XP_731371.2">
    <property type="nucleotide sequence ID" value="XM_726278.2"/>
</dbReference>
<dbReference type="Proteomes" id="UP000072874">
    <property type="component" value="Chromosome 9"/>
</dbReference>
<feature type="compositionally biased region" description="Polar residues" evidence="1">
    <location>
        <begin position="139"/>
        <end position="148"/>
    </location>
</feature>
<dbReference type="VEuPathDB" id="PlasmoDB:Py17XNL_000900440"/>
<gene>
    <name evidence="4" type="ORF">PY17X_0943200</name>
    <name evidence="3" type="ORF">PYYM_0942300</name>
</gene>
<dbReference type="GeneID" id="3830593"/>
<feature type="compositionally biased region" description="Basic and acidic residues" evidence="1">
    <location>
        <begin position="120"/>
        <end position="138"/>
    </location>
</feature>
<proteinExistence type="predicted"/>
<dbReference type="EMBL" id="LK934637">
    <property type="protein sequence ID" value="CDU18199.1"/>
    <property type="molecule type" value="Genomic_DNA"/>
</dbReference>
<organism evidence="4 5">
    <name type="scientific">Plasmodium yoelii</name>
    <dbReference type="NCBI Taxonomy" id="5861"/>
    <lineage>
        <taxon>Eukaryota</taxon>
        <taxon>Sar</taxon>
        <taxon>Alveolata</taxon>
        <taxon>Apicomplexa</taxon>
        <taxon>Aconoidasida</taxon>
        <taxon>Haemosporida</taxon>
        <taxon>Plasmodiidae</taxon>
        <taxon>Plasmodium</taxon>
        <taxon>Plasmodium (Vinckeia)</taxon>
    </lineage>
</organism>
<evidence type="ECO:0000313" key="4">
    <source>
        <dbReference type="EMBL" id="VTZ78616.1"/>
    </source>
</evidence>
<dbReference type="EMBL" id="LM993663">
    <property type="protein sequence ID" value="VTZ78616.1"/>
    <property type="molecule type" value="Genomic_DNA"/>
</dbReference>
<reference evidence="4" key="3">
    <citation type="submission" date="2014-05" db="EMBL/GenBank/DDBJ databases">
        <authorList>
            <person name="Aslett M.A."/>
            <person name="De Silva N."/>
        </authorList>
    </citation>
    <scope>NUCLEOTIDE SEQUENCE</scope>
    <source>
        <strain evidence="4">17X</strain>
    </source>
</reference>
<dbReference type="AlphaFoldDB" id="A0A078KB92"/>
<protein>
    <submittedName>
        <fullName evidence="4">Uncharacterized protein</fullName>
    </submittedName>
</protein>
<dbReference type="VEuPathDB" id="PlasmoDB:PYYM_0942300"/>
<keyword evidence="2" id="KW-0812">Transmembrane</keyword>